<evidence type="ECO:0000313" key="2">
    <source>
        <dbReference type="Proteomes" id="UP000256405"/>
    </source>
</evidence>
<protein>
    <submittedName>
        <fullName evidence="1">Uncharacterized protein</fullName>
    </submittedName>
</protein>
<name>A0A3E0DL46_9BACT</name>
<dbReference type="AlphaFoldDB" id="A0A3E0DL46"/>
<evidence type="ECO:0000313" key="1">
    <source>
        <dbReference type="EMBL" id="REG82808.1"/>
    </source>
</evidence>
<keyword evidence="2" id="KW-1185">Reference proteome</keyword>
<sequence length="35" mass="3867">MLVLIPNYTNSITITVKNINKGNDTKNADLYGATR</sequence>
<dbReference type="EMBL" id="QUNF01000020">
    <property type="protein sequence ID" value="REG82808.1"/>
    <property type="molecule type" value="Genomic_DNA"/>
</dbReference>
<reference evidence="1 2" key="1">
    <citation type="submission" date="2018-08" db="EMBL/GenBank/DDBJ databases">
        <title>Genomic Encyclopedia of Archaeal and Bacterial Type Strains, Phase II (KMG-II): from individual species to whole genera.</title>
        <authorList>
            <person name="Goeker M."/>
        </authorList>
    </citation>
    <scope>NUCLEOTIDE SEQUENCE [LARGE SCALE GENOMIC DNA]</scope>
    <source>
        <strain evidence="1 2">DSM 15986</strain>
    </source>
</reference>
<organism evidence="1 2">
    <name type="scientific">Algoriphagus antarcticus</name>
    <dbReference type="NCBI Taxonomy" id="238540"/>
    <lineage>
        <taxon>Bacteria</taxon>
        <taxon>Pseudomonadati</taxon>
        <taxon>Bacteroidota</taxon>
        <taxon>Cytophagia</taxon>
        <taxon>Cytophagales</taxon>
        <taxon>Cyclobacteriaceae</taxon>
        <taxon>Algoriphagus</taxon>
    </lineage>
</organism>
<proteinExistence type="predicted"/>
<gene>
    <name evidence="1" type="ORF">C8N25_12098</name>
</gene>
<comment type="caution">
    <text evidence="1">The sequence shown here is derived from an EMBL/GenBank/DDBJ whole genome shotgun (WGS) entry which is preliminary data.</text>
</comment>
<dbReference type="Proteomes" id="UP000256405">
    <property type="component" value="Unassembled WGS sequence"/>
</dbReference>
<accession>A0A3E0DL46</accession>